<evidence type="ECO:0000256" key="2">
    <source>
        <dbReference type="ARBA" id="ARBA00005254"/>
    </source>
</evidence>
<name>A0A2C9ZIK4_9ACTN</name>
<evidence type="ECO:0000256" key="8">
    <source>
        <dbReference type="RuleBase" id="RU003707"/>
    </source>
</evidence>
<comment type="catalytic activity">
    <reaction evidence="7">
        <text>a 4-saturated-(3S)-3-hydroxyacyl-CoA = a (3E)-enoyl-CoA + H2O</text>
        <dbReference type="Rhea" id="RHEA:20724"/>
        <dbReference type="ChEBI" id="CHEBI:15377"/>
        <dbReference type="ChEBI" id="CHEBI:58521"/>
        <dbReference type="ChEBI" id="CHEBI:137480"/>
        <dbReference type="EC" id="4.2.1.17"/>
    </reaction>
</comment>
<dbReference type="PROSITE" id="PS00166">
    <property type="entry name" value="ENOYL_COA_HYDRATASE"/>
    <property type="match status" value="1"/>
</dbReference>
<dbReference type="InterPro" id="IPR014748">
    <property type="entry name" value="Enoyl-CoA_hydra_C"/>
</dbReference>
<dbReference type="Pfam" id="PF00378">
    <property type="entry name" value="ECH_1"/>
    <property type="match status" value="1"/>
</dbReference>
<dbReference type="Proteomes" id="UP000194632">
    <property type="component" value="Unassembled WGS sequence"/>
</dbReference>
<reference evidence="9 10" key="1">
    <citation type="submission" date="2017-05" db="EMBL/GenBank/DDBJ databases">
        <title>Biotechnological potential of actinobacteria isolated from South African environments.</title>
        <authorList>
            <person name="Le Roes-Hill M."/>
            <person name="Prins A."/>
            <person name="Durrell K.A."/>
        </authorList>
    </citation>
    <scope>NUCLEOTIDE SEQUENCE [LARGE SCALE GENOMIC DNA]</scope>
    <source>
        <strain evidence="9">BS2</strain>
    </source>
</reference>
<dbReference type="RefSeq" id="WP_086536245.1">
    <property type="nucleotide sequence ID" value="NZ_NGFO01000018.1"/>
</dbReference>
<protein>
    <submittedName>
        <fullName evidence="9">Enoyl-CoA hydratase</fullName>
    </submittedName>
</protein>
<dbReference type="GO" id="GO:0006635">
    <property type="term" value="P:fatty acid beta-oxidation"/>
    <property type="evidence" value="ECO:0007669"/>
    <property type="project" value="TreeGrafter"/>
</dbReference>
<keyword evidence="4" id="KW-0443">Lipid metabolism</keyword>
<keyword evidence="3" id="KW-0276">Fatty acid metabolism</keyword>
<sequence>MAPDCDPAASESVIRYEVRDHIAIITLNRPDALNAVNAELSAAAGAALEEAAQDPSVRVVVITGAGRAFCAGADLKEIAAGRRIDDPDHREWDFAGIVRHYVPKPVIAAVNGFALGGGTEIMLAADLAVIDEGASVGLPEVKRGLIAGAGGLLRIHRQVPQKVAAEIALTGRPVSAARAYELGLVNAVAPSGTALAVAVDLAAEVAANAPLAVSESKRVMHETAKAQRGWDDESWKINSSAIRTVFTSDDAKEGPRAFAEKRAPEWTGR</sequence>
<dbReference type="PANTHER" id="PTHR11941">
    <property type="entry name" value="ENOYL-COA HYDRATASE-RELATED"/>
    <property type="match status" value="1"/>
</dbReference>
<dbReference type="CDD" id="cd06558">
    <property type="entry name" value="crotonase-like"/>
    <property type="match status" value="1"/>
</dbReference>
<evidence type="ECO:0000256" key="5">
    <source>
        <dbReference type="ARBA" id="ARBA00023239"/>
    </source>
</evidence>
<dbReference type="AlphaFoldDB" id="A0A2C9ZIK4"/>
<proteinExistence type="inferred from homology"/>
<evidence type="ECO:0000313" key="10">
    <source>
        <dbReference type="Proteomes" id="UP000194632"/>
    </source>
</evidence>
<evidence type="ECO:0000256" key="3">
    <source>
        <dbReference type="ARBA" id="ARBA00022832"/>
    </source>
</evidence>
<comment type="catalytic activity">
    <reaction evidence="6">
        <text>a (3S)-3-hydroxyacyl-CoA = a (2E)-enoyl-CoA + H2O</text>
        <dbReference type="Rhea" id="RHEA:16105"/>
        <dbReference type="ChEBI" id="CHEBI:15377"/>
        <dbReference type="ChEBI" id="CHEBI:57318"/>
        <dbReference type="ChEBI" id="CHEBI:58856"/>
        <dbReference type="EC" id="4.2.1.17"/>
    </reaction>
</comment>
<dbReference type="Gene3D" id="1.10.12.10">
    <property type="entry name" value="Lyase 2-enoyl-coa Hydratase, Chain A, domain 2"/>
    <property type="match status" value="1"/>
</dbReference>
<dbReference type="SUPFAM" id="SSF52096">
    <property type="entry name" value="ClpP/crotonase"/>
    <property type="match status" value="1"/>
</dbReference>
<accession>A0A2C9ZIK4</accession>
<dbReference type="EMBL" id="NGFO01000018">
    <property type="protein sequence ID" value="OUC77693.1"/>
    <property type="molecule type" value="Genomic_DNA"/>
</dbReference>
<evidence type="ECO:0000256" key="6">
    <source>
        <dbReference type="ARBA" id="ARBA00023709"/>
    </source>
</evidence>
<keyword evidence="5" id="KW-0456">Lyase</keyword>
<evidence type="ECO:0000256" key="7">
    <source>
        <dbReference type="ARBA" id="ARBA00023717"/>
    </source>
</evidence>
<comment type="similarity">
    <text evidence="2 8">Belongs to the enoyl-CoA hydratase/isomerase family.</text>
</comment>
<dbReference type="NCBIfam" id="NF006100">
    <property type="entry name" value="PRK08252.1"/>
    <property type="match status" value="1"/>
</dbReference>
<dbReference type="GO" id="GO:0004300">
    <property type="term" value="F:enoyl-CoA hydratase activity"/>
    <property type="evidence" value="ECO:0007669"/>
    <property type="project" value="UniProtKB-EC"/>
</dbReference>
<evidence type="ECO:0000256" key="1">
    <source>
        <dbReference type="ARBA" id="ARBA00002994"/>
    </source>
</evidence>
<comment type="caution">
    <text evidence="9">The sequence shown here is derived from an EMBL/GenBank/DDBJ whole genome shotgun (WGS) entry which is preliminary data.</text>
</comment>
<evidence type="ECO:0000313" key="9">
    <source>
        <dbReference type="EMBL" id="OUC77693.1"/>
    </source>
</evidence>
<dbReference type="InterPro" id="IPR018376">
    <property type="entry name" value="Enoyl-CoA_hyd/isom_CS"/>
</dbReference>
<dbReference type="InterPro" id="IPR029045">
    <property type="entry name" value="ClpP/crotonase-like_dom_sf"/>
</dbReference>
<dbReference type="PANTHER" id="PTHR11941:SF169">
    <property type="entry name" value="(7AS)-7A-METHYL-1,5-DIOXO-2,3,5,6,7,7A-HEXAHYDRO-1H-INDENE-CARBOXYL-COA HYDROLASE"/>
    <property type="match status" value="1"/>
</dbReference>
<gene>
    <name evidence="9" type="ORF">CA982_15870</name>
</gene>
<keyword evidence="10" id="KW-1185">Reference proteome</keyword>
<dbReference type="Gene3D" id="3.90.226.10">
    <property type="entry name" value="2-enoyl-CoA Hydratase, Chain A, domain 1"/>
    <property type="match status" value="1"/>
</dbReference>
<evidence type="ECO:0000256" key="4">
    <source>
        <dbReference type="ARBA" id="ARBA00023098"/>
    </source>
</evidence>
<dbReference type="STRING" id="417102.CA982_15870"/>
<dbReference type="OrthoDB" id="4284283at2"/>
<organism evidence="9 10">
    <name type="scientific">Gordonia lacunae</name>
    <dbReference type="NCBI Taxonomy" id="417102"/>
    <lineage>
        <taxon>Bacteria</taxon>
        <taxon>Bacillati</taxon>
        <taxon>Actinomycetota</taxon>
        <taxon>Actinomycetes</taxon>
        <taxon>Mycobacteriales</taxon>
        <taxon>Gordoniaceae</taxon>
        <taxon>Gordonia</taxon>
    </lineage>
</organism>
<dbReference type="InterPro" id="IPR001753">
    <property type="entry name" value="Enoyl-CoA_hydra/iso"/>
</dbReference>
<comment type="function">
    <text evidence="1">Could possibly oxidize fatty acids using specific components.</text>
</comment>